<evidence type="ECO:0000259" key="1">
    <source>
        <dbReference type="Pfam" id="PF00881"/>
    </source>
</evidence>
<dbReference type="Gene3D" id="3.40.109.10">
    <property type="entry name" value="NADH Oxidase"/>
    <property type="match status" value="1"/>
</dbReference>
<evidence type="ECO:0000313" key="2">
    <source>
        <dbReference type="EMBL" id="DAF45277.1"/>
    </source>
</evidence>
<dbReference type="InterPro" id="IPR050627">
    <property type="entry name" value="Nitroreductase/BluB"/>
</dbReference>
<name>A0A8S5S2M9_9CAUD</name>
<proteinExistence type="predicted"/>
<dbReference type="InterPro" id="IPR029479">
    <property type="entry name" value="Nitroreductase"/>
</dbReference>
<feature type="domain" description="Nitroreductase" evidence="1">
    <location>
        <begin position="7"/>
        <end position="63"/>
    </location>
</feature>
<dbReference type="PANTHER" id="PTHR23026:SF117">
    <property type="entry name" value="NITROREDUCTASE"/>
    <property type="match status" value="1"/>
</dbReference>
<dbReference type="EMBL" id="BK032514">
    <property type="protein sequence ID" value="DAF45277.1"/>
    <property type="molecule type" value="Genomic_DNA"/>
</dbReference>
<sequence>MEFKSLIAQRRSIRKYSDRPVPRDVMDRMLAEALTAPSARNTRTTRFLVVDNPALVARMADMRDYGSAFLKGVPAAVVVLGDTTTSDLWRENAAISATVLQLAAVDEGLGSCWVHVCGRPRRKDDPEGEQAADYLRTFLPIPEGCEPLCVIALGYSDFHPAPLPDTDDAKRIIRL</sequence>
<feature type="domain" description="Nitroreductase" evidence="1">
    <location>
        <begin position="69"/>
        <end position="155"/>
    </location>
</feature>
<dbReference type="Pfam" id="PF00881">
    <property type="entry name" value="Nitroreductase"/>
    <property type="match status" value="2"/>
</dbReference>
<dbReference type="InterPro" id="IPR000415">
    <property type="entry name" value="Nitroreductase-like"/>
</dbReference>
<organism evidence="2">
    <name type="scientific">Siphoviridae sp. ctBLh2</name>
    <dbReference type="NCBI Taxonomy" id="2827803"/>
    <lineage>
        <taxon>Viruses</taxon>
        <taxon>Duplodnaviria</taxon>
        <taxon>Heunggongvirae</taxon>
        <taxon>Uroviricota</taxon>
        <taxon>Caudoviricetes</taxon>
    </lineage>
</organism>
<dbReference type="PANTHER" id="PTHR23026">
    <property type="entry name" value="NADPH NITROREDUCTASE"/>
    <property type="match status" value="1"/>
</dbReference>
<accession>A0A8S5S2M9</accession>
<reference evidence="2" key="1">
    <citation type="journal article" date="2021" name="Proc. Natl. Acad. Sci. U.S.A.">
        <title>A Catalog of Tens of Thousands of Viruses from Human Metagenomes Reveals Hidden Associations with Chronic Diseases.</title>
        <authorList>
            <person name="Tisza M.J."/>
            <person name="Buck C.B."/>
        </authorList>
    </citation>
    <scope>NUCLEOTIDE SEQUENCE</scope>
    <source>
        <strain evidence="2">CtBLh2</strain>
    </source>
</reference>
<dbReference type="GO" id="GO:0016491">
    <property type="term" value="F:oxidoreductase activity"/>
    <property type="evidence" value="ECO:0007669"/>
    <property type="project" value="InterPro"/>
</dbReference>
<dbReference type="SUPFAM" id="SSF55469">
    <property type="entry name" value="FMN-dependent nitroreductase-like"/>
    <property type="match status" value="1"/>
</dbReference>
<protein>
    <submittedName>
        <fullName evidence="2">NADPH oxidoreductase</fullName>
    </submittedName>
</protein>
<dbReference type="CDD" id="cd02151">
    <property type="entry name" value="nitroreductase"/>
    <property type="match status" value="1"/>
</dbReference>